<dbReference type="RefSeq" id="WP_169801110.1">
    <property type="nucleotide sequence ID" value="NZ_CP020814.1"/>
</dbReference>
<protein>
    <submittedName>
        <fullName evidence="1">Uncharacterized protein</fullName>
    </submittedName>
</protein>
<organism evidence="1 2">
    <name type="scientific">Halalkalibacter krulwichiae</name>
    <dbReference type="NCBI Taxonomy" id="199441"/>
    <lineage>
        <taxon>Bacteria</taxon>
        <taxon>Bacillati</taxon>
        <taxon>Bacillota</taxon>
        <taxon>Bacilli</taxon>
        <taxon>Bacillales</taxon>
        <taxon>Bacillaceae</taxon>
        <taxon>Halalkalibacter</taxon>
    </lineage>
</organism>
<gene>
    <name evidence="1" type="ORF">BkAM31D_07225</name>
</gene>
<dbReference type="Proteomes" id="UP000193006">
    <property type="component" value="Chromosome"/>
</dbReference>
<dbReference type="AlphaFoldDB" id="A0A1X9M8E2"/>
<evidence type="ECO:0000313" key="1">
    <source>
        <dbReference type="EMBL" id="ARK29666.1"/>
    </source>
</evidence>
<dbReference type="EMBL" id="CP020814">
    <property type="protein sequence ID" value="ARK29666.1"/>
    <property type="molecule type" value="Genomic_DNA"/>
</dbReference>
<proteinExistence type="predicted"/>
<name>A0A1X9M8E2_9BACI</name>
<keyword evidence="2" id="KW-1185">Reference proteome</keyword>
<evidence type="ECO:0000313" key="2">
    <source>
        <dbReference type="Proteomes" id="UP000193006"/>
    </source>
</evidence>
<accession>A0A1X9M8E2</accession>
<sequence length="52" mass="6421">MLTNYEFFVPVRVRHKQKEFDVEQLFNNPLIHRQIKGDKVYIPLDTKRLWGY</sequence>
<dbReference type="KEGG" id="bkw:BkAM31D_07225"/>
<dbReference type="STRING" id="199441.BkAM31D_07225"/>
<reference evidence="1 2" key="1">
    <citation type="submission" date="2017-04" db="EMBL/GenBank/DDBJ databases">
        <title>Bacillus krulwichiae AM31D Genome sequencing and assembly.</title>
        <authorList>
            <person name="Krulwich T.A."/>
            <person name="Anastor L."/>
            <person name="Ehrlich R."/>
            <person name="Ehrlich G.D."/>
            <person name="Janto B."/>
        </authorList>
    </citation>
    <scope>NUCLEOTIDE SEQUENCE [LARGE SCALE GENOMIC DNA]</scope>
    <source>
        <strain evidence="1 2">AM31D</strain>
    </source>
</reference>